<dbReference type="RefSeq" id="WP_249658444.1">
    <property type="nucleotide sequence ID" value="NZ_JAMFMA010000003.1"/>
</dbReference>
<dbReference type="InterPro" id="IPR021272">
    <property type="entry name" value="DUF2851"/>
</dbReference>
<keyword evidence="2" id="KW-1185">Reference proteome</keyword>
<comment type="caution">
    <text evidence="1">The sequence shown here is derived from an EMBL/GenBank/DDBJ whole genome shotgun (WGS) entry which is preliminary data.</text>
</comment>
<evidence type="ECO:0000313" key="2">
    <source>
        <dbReference type="Proteomes" id="UP001203607"/>
    </source>
</evidence>
<protein>
    <submittedName>
        <fullName evidence="1">DUF2851 family protein</fullName>
    </submittedName>
</protein>
<proteinExistence type="predicted"/>
<organism evidence="1 2">
    <name type="scientific">Flagellimonas spongiicola</name>
    <dbReference type="NCBI Taxonomy" id="2942208"/>
    <lineage>
        <taxon>Bacteria</taxon>
        <taxon>Pseudomonadati</taxon>
        <taxon>Bacteroidota</taxon>
        <taxon>Flavobacteriia</taxon>
        <taxon>Flavobacteriales</taxon>
        <taxon>Flavobacteriaceae</taxon>
        <taxon>Flagellimonas</taxon>
    </lineage>
</organism>
<reference evidence="1 2" key="1">
    <citation type="submission" date="2022-05" db="EMBL/GenBank/DDBJ databases">
        <authorList>
            <person name="Park J.-S."/>
        </authorList>
    </citation>
    <scope>NUCLEOTIDE SEQUENCE [LARGE SCALE GENOMIC DNA]</scope>
    <source>
        <strain evidence="1 2">2012CJ35-5</strain>
    </source>
</reference>
<dbReference type="Pfam" id="PF11013">
    <property type="entry name" value="DUF2851"/>
    <property type="match status" value="1"/>
</dbReference>
<evidence type="ECO:0000313" key="1">
    <source>
        <dbReference type="EMBL" id="MCL6275263.1"/>
    </source>
</evidence>
<dbReference type="Proteomes" id="UP001203607">
    <property type="component" value="Unassembled WGS sequence"/>
</dbReference>
<gene>
    <name evidence="1" type="ORF">M3P19_14675</name>
</gene>
<accession>A0ABT0PXQ9</accession>
<dbReference type="EMBL" id="JAMFMA010000003">
    <property type="protein sequence ID" value="MCL6275263.1"/>
    <property type="molecule type" value="Genomic_DNA"/>
</dbReference>
<name>A0ABT0PXQ9_9FLAO</name>
<sequence>MKEDLLHFIWRCNKLQGRLLTTTTSQNIVVKNPGTLNRYAGPDFFNALVEVNGQLWAGNVEIHLKSSDWYAHHHELDSNYDNVVLHVVWEDDISVFRQDGTQIPTLELKTYVPASLLQRYQRLFQHYNPAFIKCEKDYATIDTIFLTGIQERLYLERLEQKSKLVLNLLHQTKNDWEAVLFQLLAKNFGTKLNGDMFLQAASLLPYNIIRKERSDLLALESLLFGQFGLMETMDCSDAYYMQLKSQHQYLLQKYSLEPVKKGPEFFGLRPANFPTIRISQLANLYSIHQNLFSGLIVANEFKLIRKQLKVPTSKYWRTHYTFGKVSKERTKTLSDKFIELLIINTLIPLKFAYSKWRGLDWSDDLLQLISTIKAERNSIITNFDLLGPPTKSALESQAKIQLYTQYCSKNKCLHCAIGTRLLNRNT</sequence>